<evidence type="ECO:0000256" key="1">
    <source>
        <dbReference type="SAM" id="Phobius"/>
    </source>
</evidence>
<evidence type="ECO:0000313" key="2">
    <source>
        <dbReference type="EMBL" id="MFC4095028.1"/>
    </source>
</evidence>
<comment type="caution">
    <text evidence="2">The sequence shown here is derived from an EMBL/GenBank/DDBJ whole genome shotgun (WGS) entry which is preliminary data.</text>
</comment>
<evidence type="ECO:0000313" key="3">
    <source>
        <dbReference type="Proteomes" id="UP001595814"/>
    </source>
</evidence>
<keyword evidence="3" id="KW-1185">Reference proteome</keyword>
<keyword evidence="1" id="KW-0472">Membrane</keyword>
<sequence>MPRLALYYVENHRIEIVKTLLGKEQVLLNGMKISEAKWEQATKHYFNVNKNKYRIARRDSSKVDKMNSYEIHKDGAPVALINVEQQNSSFIIVLIILVGVGCGYLFGAFVYQLFFSNAIA</sequence>
<gene>
    <name evidence="2" type="ORF">ACFOUT_04025</name>
</gene>
<dbReference type="RefSeq" id="WP_192461243.1">
    <property type="nucleotide sequence ID" value="NZ_JACYFJ010000001.1"/>
</dbReference>
<organism evidence="2 3">
    <name type="scientific">Euzebyella saccharophila</name>
    <dbReference type="NCBI Taxonomy" id="679664"/>
    <lineage>
        <taxon>Bacteria</taxon>
        <taxon>Pseudomonadati</taxon>
        <taxon>Bacteroidota</taxon>
        <taxon>Flavobacteriia</taxon>
        <taxon>Flavobacteriales</taxon>
        <taxon>Flavobacteriaceae</taxon>
        <taxon>Euzebyella</taxon>
    </lineage>
</organism>
<reference evidence="3" key="1">
    <citation type="journal article" date="2019" name="Int. J. Syst. Evol. Microbiol.">
        <title>The Global Catalogue of Microorganisms (GCM) 10K type strain sequencing project: providing services to taxonomists for standard genome sequencing and annotation.</title>
        <authorList>
            <consortium name="The Broad Institute Genomics Platform"/>
            <consortium name="The Broad Institute Genome Sequencing Center for Infectious Disease"/>
            <person name="Wu L."/>
            <person name="Ma J."/>
        </authorList>
    </citation>
    <scope>NUCLEOTIDE SEQUENCE [LARGE SCALE GENOMIC DNA]</scope>
    <source>
        <strain evidence="3">CECT 7477</strain>
    </source>
</reference>
<dbReference type="EMBL" id="JBHSAW010000004">
    <property type="protein sequence ID" value="MFC4095028.1"/>
    <property type="molecule type" value="Genomic_DNA"/>
</dbReference>
<dbReference type="Proteomes" id="UP001595814">
    <property type="component" value="Unassembled WGS sequence"/>
</dbReference>
<keyword evidence="1" id="KW-1133">Transmembrane helix</keyword>
<accession>A0ABV8JMI4</accession>
<proteinExistence type="predicted"/>
<name>A0ABV8JMI4_9FLAO</name>
<keyword evidence="1" id="KW-0812">Transmembrane</keyword>
<feature type="transmembrane region" description="Helical" evidence="1">
    <location>
        <begin position="90"/>
        <end position="114"/>
    </location>
</feature>
<protein>
    <submittedName>
        <fullName evidence="2">Uncharacterized protein</fullName>
    </submittedName>
</protein>